<dbReference type="CDD" id="cd18793">
    <property type="entry name" value="SF2_C_SNF"/>
    <property type="match status" value="1"/>
</dbReference>
<dbReference type="OrthoDB" id="5857104at2759"/>
<feature type="non-terminal residue" evidence="2">
    <location>
        <position position="1"/>
    </location>
</feature>
<keyword evidence="3" id="KW-1185">Reference proteome</keyword>
<evidence type="ECO:0000256" key="1">
    <source>
        <dbReference type="ARBA" id="ARBA00022801"/>
    </source>
</evidence>
<dbReference type="AlphaFoldDB" id="A0A6A4KYP2"/>
<evidence type="ECO:0000313" key="2">
    <source>
        <dbReference type="EMBL" id="KAE9450830.1"/>
    </source>
</evidence>
<dbReference type="PANTHER" id="PTHR10799">
    <property type="entry name" value="SNF2/RAD54 HELICASE FAMILY"/>
    <property type="match status" value="1"/>
</dbReference>
<dbReference type="GO" id="GO:0016787">
    <property type="term" value="F:hydrolase activity"/>
    <property type="evidence" value="ECO:0007669"/>
    <property type="project" value="UniProtKB-KW"/>
</dbReference>
<reference evidence="2 3" key="1">
    <citation type="journal article" date="2019" name="Genome Biol. Evol.">
        <title>The Rhododendron genome and chromosomal organization provide insight into shared whole-genome duplications across the heath family (Ericaceae).</title>
        <authorList>
            <person name="Soza V.L."/>
            <person name="Lindsley D."/>
            <person name="Waalkes A."/>
            <person name="Ramage E."/>
            <person name="Patwardhan R.P."/>
            <person name="Burton J.N."/>
            <person name="Adey A."/>
            <person name="Kumar A."/>
            <person name="Qiu R."/>
            <person name="Shendure J."/>
            <person name="Hall B."/>
        </authorList>
    </citation>
    <scope>NUCLEOTIDE SEQUENCE [LARGE SCALE GENOMIC DNA]</scope>
    <source>
        <strain evidence="2">RSF 1966-606</strain>
    </source>
</reference>
<protein>
    <recommendedName>
        <fullName evidence="4">Helicase C-terminal domain-containing protein</fullName>
    </recommendedName>
</protein>
<evidence type="ECO:0008006" key="4">
    <source>
        <dbReference type="Google" id="ProtNLM"/>
    </source>
</evidence>
<proteinExistence type="predicted"/>
<dbReference type="Gene3D" id="3.40.50.300">
    <property type="entry name" value="P-loop containing nucleotide triphosphate hydrolases"/>
    <property type="match status" value="1"/>
</dbReference>
<dbReference type="InterPro" id="IPR049730">
    <property type="entry name" value="SNF2/RAD54-like_C"/>
</dbReference>
<name>A0A6A4KYP2_9ERIC</name>
<gene>
    <name evidence="2" type="ORF">C3L33_17272</name>
</gene>
<sequence>MSLKIGDALPFPFAHVGPPNQKYVPHPLIINTPPYYLPYVTLRCVPTTSLQLLLHHGVSDKKGVLSDEHVMISAKCQELANLLPSLKESGHRVLIFSQWTSMLDILEWTLDVIGVTYRRLDGRYHCTYLPFVAMSTSWLGCK</sequence>
<dbReference type="Proteomes" id="UP000428333">
    <property type="component" value="Linkage Group LG10"/>
</dbReference>
<evidence type="ECO:0000313" key="3">
    <source>
        <dbReference type="Proteomes" id="UP000428333"/>
    </source>
</evidence>
<dbReference type="SUPFAM" id="SSF52540">
    <property type="entry name" value="P-loop containing nucleoside triphosphate hydrolases"/>
    <property type="match status" value="1"/>
</dbReference>
<organism evidence="2 3">
    <name type="scientific">Rhododendron williamsianum</name>
    <dbReference type="NCBI Taxonomy" id="262921"/>
    <lineage>
        <taxon>Eukaryota</taxon>
        <taxon>Viridiplantae</taxon>
        <taxon>Streptophyta</taxon>
        <taxon>Embryophyta</taxon>
        <taxon>Tracheophyta</taxon>
        <taxon>Spermatophyta</taxon>
        <taxon>Magnoliopsida</taxon>
        <taxon>eudicotyledons</taxon>
        <taxon>Gunneridae</taxon>
        <taxon>Pentapetalae</taxon>
        <taxon>asterids</taxon>
        <taxon>Ericales</taxon>
        <taxon>Ericaceae</taxon>
        <taxon>Ericoideae</taxon>
        <taxon>Rhodoreae</taxon>
        <taxon>Rhododendron</taxon>
    </lineage>
</organism>
<keyword evidence="1" id="KW-0378">Hydrolase</keyword>
<accession>A0A6A4KYP2</accession>
<dbReference type="InterPro" id="IPR027417">
    <property type="entry name" value="P-loop_NTPase"/>
</dbReference>
<comment type="caution">
    <text evidence="2">The sequence shown here is derived from an EMBL/GenBank/DDBJ whole genome shotgun (WGS) entry which is preliminary data.</text>
</comment>
<dbReference type="EMBL" id="QEFC01002748">
    <property type="protein sequence ID" value="KAE9450830.1"/>
    <property type="molecule type" value="Genomic_DNA"/>
</dbReference>